<feature type="coiled-coil region" evidence="1">
    <location>
        <begin position="47"/>
        <end position="96"/>
    </location>
</feature>
<dbReference type="PROSITE" id="PS51257">
    <property type="entry name" value="PROKAR_LIPOPROTEIN"/>
    <property type="match status" value="1"/>
</dbReference>
<proteinExistence type="predicted"/>
<evidence type="ECO:0000313" key="3">
    <source>
        <dbReference type="Proteomes" id="UP001597480"/>
    </source>
</evidence>
<keyword evidence="3" id="KW-1185">Reference proteome</keyword>
<comment type="caution">
    <text evidence="2">The sequence shown here is derived from an EMBL/GenBank/DDBJ whole genome shotgun (WGS) entry which is preliminary data.</text>
</comment>
<accession>A0ABW5NQ12</accession>
<evidence type="ECO:0000313" key="2">
    <source>
        <dbReference type="EMBL" id="MFD2600768.1"/>
    </source>
</evidence>
<keyword evidence="1" id="KW-0175">Coiled coil</keyword>
<dbReference type="EMBL" id="JBHUMD010000003">
    <property type="protein sequence ID" value="MFD2600768.1"/>
    <property type="molecule type" value="Genomic_DNA"/>
</dbReference>
<dbReference type="RefSeq" id="WP_379819441.1">
    <property type="nucleotide sequence ID" value="NZ_JBHUMD010000003.1"/>
</dbReference>
<name>A0ABW5NQ12_9FLAO</name>
<dbReference type="Proteomes" id="UP001597480">
    <property type="component" value="Unassembled WGS sequence"/>
</dbReference>
<evidence type="ECO:0000256" key="1">
    <source>
        <dbReference type="SAM" id="Coils"/>
    </source>
</evidence>
<sequence length="114" mass="13136">MKKKKKQYYTLTATEGLLLQNSCQLSVVGCQTNSNTKIQQLTTINQQQKLLKKIRKQQALIENLKTLPFYTVFNQRTQQEKDIAKAEKKLHSLQAQYSVNSRSEQYSARVIGAE</sequence>
<organism evidence="2 3">
    <name type="scientific">Flavobacterium suzhouense</name>
    <dbReference type="NCBI Taxonomy" id="1529638"/>
    <lineage>
        <taxon>Bacteria</taxon>
        <taxon>Pseudomonadati</taxon>
        <taxon>Bacteroidota</taxon>
        <taxon>Flavobacteriia</taxon>
        <taxon>Flavobacteriales</taxon>
        <taxon>Flavobacteriaceae</taxon>
        <taxon>Flavobacterium</taxon>
    </lineage>
</organism>
<gene>
    <name evidence="2" type="ORF">ACFSR3_01755</name>
</gene>
<reference evidence="3" key="1">
    <citation type="journal article" date="2019" name="Int. J. Syst. Evol. Microbiol.">
        <title>The Global Catalogue of Microorganisms (GCM) 10K type strain sequencing project: providing services to taxonomists for standard genome sequencing and annotation.</title>
        <authorList>
            <consortium name="The Broad Institute Genomics Platform"/>
            <consortium name="The Broad Institute Genome Sequencing Center for Infectious Disease"/>
            <person name="Wu L."/>
            <person name="Ma J."/>
        </authorList>
    </citation>
    <scope>NUCLEOTIDE SEQUENCE [LARGE SCALE GENOMIC DNA]</scope>
    <source>
        <strain evidence="3">KCTC 42107</strain>
    </source>
</reference>
<protein>
    <submittedName>
        <fullName evidence="2">Uncharacterized protein</fullName>
    </submittedName>
</protein>